<dbReference type="InterPro" id="IPR011990">
    <property type="entry name" value="TPR-like_helical_dom_sf"/>
</dbReference>
<organism evidence="1 2">
    <name type="scientific">Cellulomonas fulva</name>
    <dbReference type="NCBI Taxonomy" id="2835530"/>
    <lineage>
        <taxon>Bacteria</taxon>
        <taxon>Bacillati</taxon>
        <taxon>Actinomycetota</taxon>
        <taxon>Actinomycetes</taxon>
        <taxon>Micrococcales</taxon>
        <taxon>Cellulomonadaceae</taxon>
        <taxon>Cellulomonas</taxon>
    </lineage>
</organism>
<dbReference type="RefSeq" id="WP_214352533.1">
    <property type="nucleotide sequence ID" value="NZ_JAHBOH010000002.1"/>
</dbReference>
<accession>A0ABS5U288</accession>
<keyword evidence="2" id="KW-1185">Reference proteome</keyword>
<evidence type="ECO:0000313" key="2">
    <source>
        <dbReference type="Proteomes" id="UP000722125"/>
    </source>
</evidence>
<protein>
    <recommendedName>
        <fullName evidence="3">Tetratricopeptide repeat protein</fullName>
    </recommendedName>
</protein>
<evidence type="ECO:0000313" key="1">
    <source>
        <dbReference type="EMBL" id="MBT0995519.1"/>
    </source>
</evidence>
<comment type="caution">
    <text evidence="1">The sequence shown here is derived from an EMBL/GenBank/DDBJ whole genome shotgun (WGS) entry which is preliminary data.</text>
</comment>
<proteinExistence type="predicted"/>
<dbReference type="SUPFAM" id="SSF48452">
    <property type="entry name" value="TPR-like"/>
    <property type="match status" value="1"/>
</dbReference>
<reference evidence="1 2" key="1">
    <citation type="submission" date="2021-05" db="EMBL/GenBank/DDBJ databases">
        <title>Description of Cellulomonas sp. DKR-3 sp. nov.</title>
        <authorList>
            <person name="Dahal R.H."/>
            <person name="Chaudhary D.K."/>
        </authorList>
    </citation>
    <scope>NUCLEOTIDE SEQUENCE [LARGE SCALE GENOMIC DNA]</scope>
    <source>
        <strain evidence="1 2">DKR-3</strain>
    </source>
</reference>
<dbReference type="Proteomes" id="UP000722125">
    <property type="component" value="Unassembled WGS sequence"/>
</dbReference>
<dbReference type="EMBL" id="JAHBOH010000002">
    <property type="protein sequence ID" value="MBT0995519.1"/>
    <property type="molecule type" value="Genomic_DNA"/>
</dbReference>
<sequence>MSTDVPLARSLVTVASTVRDALDGSLYELIDDLTDATPAVTLRDEAGRLRQLLDRLVVRCDGAAELAEVHARYARAAIRTMVERIRDLRTDEPRRADALLVIEFVAAYRDGDDVTTDVLLDIVREVDPASDLTTLGDLREALREGDARRLVDRARELSRIVRAGARRSPRAAETLTDLAVLQVSGLDAEGDHDACLEVLAEHLERYPGARVRCEMVAMMLAHGRLDEAAAHARAAADDEPLGDGALALALVAEAEGDLTTAVECYRQAFPHWPVRRLAFTEALTLRAETGLMLRELAAARLGVGLPQRALSTCDEALAHGVRGPEPYPDEAVYRTRLEARRQLRAPAEESFEDTLEVAKRVVWSAFEDGRVVPERVDEAVALLRPVVASAQAPPLVGWYLAEACRLQGGLPGAPDPRAAAIEAERIWTDWTAREVDPDGPPPTTESWVYASGSQIALDLAYCLPDPAAPRELDRSVVARSWPAVHRIEKALVLDQTDPLTWAMADRALLATELADEAADVRRHGLELDPGNEQLLAETVFAHYAAIEPEAVLAADEVTGPLAGHGHALRAWACLQLLNPQGALDELALIRPGTGDQGWYLQLRWSALVGLGRTDEAEAALTELASSEPTDRNDVIRLVWAQALTGDTAGTRRALELLAGSRAPGVLRALVVADAALGEADAAHEHAARLHREADGPADVRHSTDLWRTCAAALRARHPAVRAAALLDEVAQRASSAPPVPSPTLDRLLDRYADDAVAHEALLAVRARRERLDGDLLAAQRTYGALRRTAFEPEATHAWHEVVRARLTAAVEAGDADLARELHDALATDDSSPFLTAAMAVAAAYDAVGDHERARQALAEWVDHPDTSVRAQIRLWLAMYSAAASPDEAFAWMERAAADSETMAEEGAPDPELDGRISARLAVLAAATGHSAETVTAFLVAALSDYRSVATEPAFALEWEIRRTLGFVPAADVTLVRECYDAACAVTGTESAPWGSDPPELVDA</sequence>
<gene>
    <name evidence="1" type="ORF">KIN34_14630</name>
</gene>
<dbReference type="Gene3D" id="1.25.40.10">
    <property type="entry name" value="Tetratricopeptide repeat domain"/>
    <property type="match status" value="1"/>
</dbReference>
<evidence type="ECO:0008006" key="3">
    <source>
        <dbReference type="Google" id="ProtNLM"/>
    </source>
</evidence>
<name>A0ABS5U288_9CELL</name>